<keyword evidence="2" id="KW-1185">Reference proteome</keyword>
<protein>
    <submittedName>
        <fullName evidence="1">Uncharacterized protein</fullName>
    </submittedName>
</protein>
<dbReference type="Proteomes" id="UP001598130">
    <property type="component" value="Unassembled WGS sequence"/>
</dbReference>
<gene>
    <name evidence="1" type="ORF">OCL97_21410</name>
</gene>
<organism evidence="1 2">
    <name type="scientific">Phenylobacterium ferrooxidans</name>
    <dbReference type="NCBI Taxonomy" id="2982689"/>
    <lineage>
        <taxon>Bacteria</taxon>
        <taxon>Pseudomonadati</taxon>
        <taxon>Pseudomonadota</taxon>
        <taxon>Alphaproteobacteria</taxon>
        <taxon>Caulobacterales</taxon>
        <taxon>Caulobacteraceae</taxon>
        <taxon>Phenylobacterium</taxon>
    </lineage>
</organism>
<name>A0ABW6CXI9_9CAUL</name>
<proteinExistence type="predicted"/>
<comment type="caution">
    <text evidence="1">The sequence shown here is derived from an EMBL/GenBank/DDBJ whole genome shotgun (WGS) entry which is preliminary data.</text>
</comment>
<sequence>MLLAVPHLPAAGGLTALFRVAMFDLPLVCGRALAIGLSDAGPPGNQRRRAPSWIAKLLKLRRLGILGLAGAFSGALHTIWKGHRTVVVDLGRVGAYNAPLPAPLAITPDEVAAHYAGRN</sequence>
<dbReference type="EMBL" id="JAOTJD010000063">
    <property type="protein sequence ID" value="MFD3266506.1"/>
    <property type="molecule type" value="Genomic_DNA"/>
</dbReference>
<evidence type="ECO:0000313" key="2">
    <source>
        <dbReference type="Proteomes" id="UP001598130"/>
    </source>
</evidence>
<evidence type="ECO:0000313" key="1">
    <source>
        <dbReference type="EMBL" id="MFD3266506.1"/>
    </source>
</evidence>
<dbReference type="RefSeq" id="WP_377371750.1">
    <property type="nucleotide sequence ID" value="NZ_JAOTJD010000063.1"/>
</dbReference>
<reference evidence="1 2" key="1">
    <citation type="submission" date="2022-09" db="EMBL/GenBank/DDBJ databases">
        <title>New species of Phenylobacterium.</title>
        <authorList>
            <person name="Mieszkin S."/>
        </authorList>
    </citation>
    <scope>NUCLEOTIDE SEQUENCE [LARGE SCALE GENOMIC DNA]</scope>
    <source>
        <strain evidence="1 2">HK31-G</strain>
    </source>
</reference>
<accession>A0ABW6CXI9</accession>